<dbReference type="RefSeq" id="WP_103060663.1">
    <property type="nucleotide sequence ID" value="NZ_BSOF01000011.1"/>
</dbReference>
<dbReference type="AlphaFoldDB" id="A0A2K1Q6S4"/>
<dbReference type="Proteomes" id="UP000236345">
    <property type="component" value="Unassembled WGS sequence"/>
</dbReference>
<keyword evidence="1" id="KW-0472">Membrane</keyword>
<evidence type="ECO:0000256" key="1">
    <source>
        <dbReference type="SAM" id="Phobius"/>
    </source>
</evidence>
<comment type="caution">
    <text evidence="2">The sequence shown here is derived from an EMBL/GenBank/DDBJ whole genome shotgun (WGS) entry which is preliminary data.</text>
</comment>
<proteinExistence type="predicted"/>
<evidence type="ECO:0000313" key="2">
    <source>
        <dbReference type="EMBL" id="PNS10743.1"/>
    </source>
</evidence>
<name>A0A2K1Q6S4_9GAMM</name>
<protein>
    <submittedName>
        <fullName evidence="2">Uncharacterized protein</fullName>
    </submittedName>
</protein>
<accession>A0A2K1Q6S4</accession>
<keyword evidence="3" id="KW-1185">Reference proteome</keyword>
<keyword evidence="1" id="KW-1133">Transmembrane helix</keyword>
<sequence>MLILGYPVQIYSEKLYLKQVFILAEIFIGVAVVVVFCFNSHHISELFHQPELNDFIEALSVAFITSQGQNFRDLLKENGRLR</sequence>
<reference evidence="3" key="1">
    <citation type="submission" date="2017-09" db="EMBL/GenBank/DDBJ databases">
        <authorList>
            <person name="Palmer M."/>
            <person name="Steenkamp E.T."/>
            <person name="Coetzee M.P."/>
            <person name="Avontuur J.R."/>
            <person name="Van Zyl E."/>
            <person name="Chan W.-Y."/>
            <person name="Blom J."/>
            <person name="Venter S.N."/>
        </authorList>
    </citation>
    <scope>NUCLEOTIDE SEQUENCE [LARGE SCALE GENOMIC DNA]</scope>
    <source>
        <strain evidence="3">QC88-366</strain>
    </source>
</reference>
<keyword evidence="1" id="KW-0812">Transmembrane</keyword>
<evidence type="ECO:0000313" key="3">
    <source>
        <dbReference type="Proteomes" id="UP000236345"/>
    </source>
</evidence>
<organism evidence="2 3">
    <name type="scientific">Mixta theicola</name>
    <dbReference type="NCBI Taxonomy" id="1458355"/>
    <lineage>
        <taxon>Bacteria</taxon>
        <taxon>Pseudomonadati</taxon>
        <taxon>Pseudomonadota</taxon>
        <taxon>Gammaproteobacteria</taxon>
        <taxon>Enterobacterales</taxon>
        <taxon>Erwiniaceae</taxon>
        <taxon>Mixta</taxon>
    </lineage>
</organism>
<dbReference type="Pfam" id="PF13440">
    <property type="entry name" value="Polysacc_synt_3"/>
    <property type="match status" value="1"/>
</dbReference>
<dbReference type="EMBL" id="NWUO01000012">
    <property type="protein sequence ID" value="PNS10743.1"/>
    <property type="molecule type" value="Genomic_DNA"/>
</dbReference>
<gene>
    <name evidence="2" type="ORF">COO59_15430</name>
</gene>
<feature type="transmembrane region" description="Helical" evidence="1">
    <location>
        <begin position="20"/>
        <end position="38"/>
    </location>
</feature>